<evidence type="ECO:0000313" key="4">
    <source>
        <dbReference type="Proteomes" id="UP001244011"/>
    </source>
</evidence>
<keyword evidence="4" id="KW-1185">Reference proteome</keyword>
<evidence type="ECO:0000313" key="3">
    <source>
        <dbReference type="EMBL" id="KAK1771968.1"/>
    </source>
</evidence>
<comment type="caution">
    <text evidence="3">The sequence shown here is derived from an EMBL/GenBank/DDBJ whole genome shotgun (WGS) entry which is preliminary data.</text>
</comment>
<evidence type="ECO:0000256" key="2">
    <source>
        <dbReference type="RuleBase" id="RU003452"/>
    </source>
</evidence>
<dbReference type="InterPro" id="IPR038765">
    <property type="entry name" value="Papain-like_cys_pep_sf"/>
</dbReference>
<reference evidence="3" key="1">
    <citation type="submission" date="2023-06" db="EMBL/GenBank/DDBJ databases">
        <title>Genome-scale phylogeny and comparative genomics of the fungal order Sordariales.</title>
        <authorList>
            <consortium name="Lawrence Berkeley National Laboratory"/>
            <person name="Hensen N."/>
            <person name="Bonometti L."/>
            <person name="Westerberg I."/>
            <person name="Brannstrom I.O."/>
            <person name="Guillou S."/>
            <person name="Cros-Aarteil S."/>
            <person name="Calhoun S."/>
            <person name="Haridas S."/>
            <person name="Kuo A."/>
            <person name="Mondo S."/>
            <person name="Pangilinan J."/>
            <person name="Riley R."/>
            <person name="Labutti K."/>
            <person name="Andreopoulos B."/>
            <person name="Lipzen A."/>
            <person name="Chen C."/>
            <person name="Yanf M."/>
            <person name="Daum C."/>
            <person name="Ng V."/>
            <person name="Clum A."/>
            <person name="Steindorff A."/>
            <person name="Ohm R."/>
            <person name="Martin F."/>
            <person name="Silar P."/>
            <person name="Natvig D."/>
            <person name="Lalanne C."/>
            <person name="Gautier V."/>
            <person name="Ament-Velasquez S.L."/>
            <person name="Kruys A."/>
            <person name="Hutchinson M.I."/>
            <person name="Powell A.J."/>
            <person name="Barry K."/>
            <person name="Miller A.N."/>
            <person name="Grigoriev I.V."/>
            <person name="Debuchy R."/>
            <person name="Gladieux P."/>
            <person name="Thoren M.H."/>
            <person name="Johannesson H."/>
        </authorList>
    </citation>
    <scope>NUCLEOTIDE SEQUENCE</scope>
    <source>
        <strain evidence="3">8032-3</strain>
    </source>
</reference>
<accession>A0AAJ0C880</accession>
<dbReference type="GeneID" id="85305525"/>
<dbReference type="InterPro" id="IPR053710">
    <property type="entry name" value="Arylamine_NAT_domain_sf"/>
</dbReference>
<dbReference type="AlphaFoldDB" id="A0AAJ0C880"/>
<protein>
    <recommendedName>
        <fullName evidence="5">Arylamine N-acetyltransferase</fullName>
    </recommendedName>
</protein>
<sequence length="293" mass="33371">MYTEAQLDQYFRHIGFPGRPAGTTLEQLGDLQKCHLARVPFEDVTIHYSTHRTLSLDQDDLFRKIVLNSRGGYCMEVNTFFAIVLRSLGYTVFSAGGRVREPDGGLTGLSHMVNIVTIEGQRYAVDVGFGSNCSIQPIPLQSGVEFDGVLPVRGKLEHRSLAEHSDPSQRVWVYSAQEDANAPWKEMYSFLPVEFFPADFEVMNLRTMTSPRSYFVKTVLAMRMIRDEASGDLTGLLILHKDYVKRRVGDKSETLEELKTEEERVRALEKYFWIVLSPVEQRAIRDLPTELRG</sequence>
<gene>
    <name evidence="3" type="ORF">QBC33DRAFT_172000</name>
</gene>
<keyword evidence="2" id="KW-0012">Acyltransferase</keyword>
<dbReference type="PANTHER" id="PTHR11786">
    <property type="entry name" value="N-HYDROXYARYLAMINE O-ACETYLTRANSFERASE"/>
    <property type="match status" value="1"/>
</dbReference>
<dbReference type="SUPFAM" id="SSF54001">
    <property type="entry name" value="Cysteine proteinases"/>
    <property type="match status" value="1"/>
</dbReference>
<name>A0AAJ0C880_9PEZI</name>
<dbReference type="Gene3D" id="3.30.2140.20">
    <property type="match status" value="1"/>
</dbReference>
<dbReference type="PANTHER" id="PTHR11786:SF0">
    <property type="entry name" value="ARYLAMINE N-ACETYLTRANSFERASE 4-RELATED"/>
    <property type="match status" value="1"/>
</dbReference>
<dbReference type="EMBL" id="MU838998">
    <property type="protein sequence ID" value="KAK1771968.1"/>
    <property type="molecule type" value="Genomic_DNA"/>
</dbReference>
<dbReference type="Pfam" id="PF00797">
    <property type="entry name" value="Acetyltransf_2"/>
    <property type="match status" value="1"/>
</dbReference>
<proteinExistence type="inferred from homology"/>
<evidence type="ECO:0008006" key="5">
    <source>
        <dbReference type="Google" id="ProtNLM"/>
    </source>
</evidence>
<dbReference type="PRINTS" id="PR01543">
    <property type="entry name" value="ANATRNSFRASE"/>
</dbReference>
<organism evidence="3 4">
    <name type="scientific">Phialemonium atrogriseum</name>
    <dbReference type="NCBI Taxonomy" id="1093897"/>
    <lineage>
        <taxon>Eukaryota</taxon>
        <taxon>Fungi</taxon>
        <taxon>Dikarya</taxon>
        <taxon>Ascomycota</taxon>
        <taxon>Pezizomycotina</taxon>
        <taxon>Sordariomycetes</taxon>
        <taxon>Sordariomycetidae</taxon>
        <taxon>Cephalothecales</taxon>
        <taxon>Cephalothecaceae</taxon>
        <taxon>Phialemonium</taxon>
    </lineage>
</organism>
<dbReference type="GO" id="GO:0016407">
    <property type="term" value="F:acetyltransferase activity"/>
    <property type="evidence" value="ECO:0007669"/>
    <property type="project" value="InterPro"/>
</dbReference>
<keyword evidence="2" id="KW-0808">Transferase</keyword>
<dbReference type="Proteomes" id="UP001244011">
    <property type="component" value="Unassembled WGS sequence"/>
</dbReference>
<comment type="similarity">
    <text evidence="1 2">Belongs to the arylamine N-acetyltransferase family.</text>
</comment>
<dbReference type="RefSeq" id="XP_060288181.1">
    <property type="nucleotide sequence ID" value="XM_060422338.1"/>
</dbReference>
<evidence type="ECO:0000256" key="1">
    <source>
        <dbReference type="ARBA" id="ARBA00006547"/>
    </source>
</evidence>
<dbReference type="InterPro" id="IPR001447">
    <property type="entry name" value="Arylamine_N-AcTrfase"/>
</dbReference>